<protein>
    <submittedName>
        <fullName evidence="2">Uncharacterized protein</fullName>
    </submittedName>
</protein>
<feature type="compositionally biased region" description="Basic and acidic residues" evidence="1">
    <location>
        <begin position="27"/>
        <end position="47"/>
    </location>
</feature>
<evidence type="ECO:0000313" key="2">
    <source>
        <dbReference type="EMBL" id="KUH40204.1"/>
    </source>
</evidence>
<proteinExistence type="predicted"/>
<gene>
    <name evidence="2" type="ORF">ATE80_02555</name>
</gene>
<dbReference type="STRING" id="936756.ATE80_02555"/>
<keyword evidence="3" id="KW-1185">Reference proteome</keyword>
<feature type="region of interest" description="Disordered" evidence="1">
    <location>
        <begin position="1"/>
        <end position="63"/>
    </location>
</feature>
<dbReference type="EMBL" id="LNSV01000004">
    <property type="protein sequence ID" value="KUH40204.1"/>
    <property type="molecule type" value="Genomic_DNA"/>
</dbReference>
<organism evidence="2 3">
    <name type="scientific">Streptomyces kanasensis</name>
    <dbReference type="NCBI Taxonomy" id="936756"/>
    <lineage>
        <taxon>Bacteria</taxon>
        <taxon>Bacillati</taxon>
        <taxon>Actinomycetota</taxon>
        <taxon>Actinomycetes</taxon>
        <taxon>Kitasatosporales</taxon>
        <taxon>Streptomycetaceae</taxon>
        <taxon>Streptomyces</taxon>
    </lineage>
</organism>
<evidence type="ECO:0000256" key="1">
    <source>
        <dbReference type="SAM" id="MobiDB-lite"/>
    </source>
</evidence>
<reference evidence="2 3" key="1">
    <citation type="submission" date="2015-11" db="EMBL/GenBank/DDBJ databases">
        <title>Genome-wide analysis reveals the secondary metabolome in Streptomyces kanasensis ZX01.</title>
        <authorList>
            <person name="Zhang G."/>
            <person name="Han L."/>
            <person name="Feng J."/>
            <person name="Zhang X."/>
        </authorList>
    </citation>
    <scope>NUCLEOTIDE SEQUENCE [LARGE SCALE GENOMIC DNA]</scope>
    <source>
        <strain evidence="2 3">ZX01</strain>
    </source>
</reference>
<sequence length="63" mass="6770">MNQPEKSRDEKASPRERVPGEEGVTPEEERRGEPARERKASAARDADAPTGGTPEDLNVGPSA</sequence>
<feature type="compositionally biased region" description="Basic and acidic residues" evidence="1">
    <location>
        <begin position="1"/>
        <end position="20"/>
    </location>
</feature>
<evidence type="ECO:0000313" key="3">
    <source>
        <dbReference type="Proteomes" id="UP000054011"/>
    </source>
</evidence>
<comment type="caution">
    <text evidence="2">The sequence shown here is derived from an EMBL/GenBank/DDBJ whole genome shotgun (WGS) entry which is preliminary data.</text>
</comment>
<dbReference type="Proteomes" id="UP000054011">
    <property type="component" value="Unassembled WGS sequence"/>
</dbReference>
<dbReference type="AlphaFoldDB" id="A0A100Y9M4"/>
<accession>A0A100Y9M4</accession>
<name>A0A100Y9M4_9ACTN</name>
<dbReference type="RefSeq" id="WP_058940442.1">
    <property type="nucleotide sequence ID" value="NZ_LNSV01000004.1"/>
</dbReference>